<dbReference type="InterPro" id="IPR051639">
    <property type="entry name" value="BCD1"/>
</dbReference>
<keyword evidence="4" id="KW-0862">Zinc</keyword>
<dbReference type="GO" id="GO:0070761">
    <property type="term" value="C:pre-snoRNP complex"/>
    <property type="evidence" value="ECO:0007669"/>
    <property type="project" value="TreeGrafter"/>
</dbReference>
<dbReference type="PROSITE" id="PS51083">
    <property type="entry name" value="ZF_HIT"/>
    <property type="match status" value="1"/>
</dbReference>
<dbReference type="Pfam" id="PF04438">
    <property type="entry name" value="zf-HIT"/>
    <property type="match status" value="1"/>
</dbReference>
<evidence type="ECO:0000256" key="1">
    <source>
        <dbReference type="ARBA" id="ARBA00022553"/>
    </source>
</evidence>
<evidence type="ECO:0000256" key="4">
    <source>
        <dbReference type="ARBA" id="ARBA00022833"/>
    </source>
</evidence>
<dbReference type="GO" id="GO:0008270">
    <property type="term" value="F:zinc ion binding"/>
    <property type="evidence" value="ECO:0007669"/>
    <property type="project" value="UniProtKB-UniRule"/>
</dbReference>
<evidence type="ECO:0000256" key="3">
    <source>
        <dbReference type="ARBA" id="ARBA00022771"/>
    </source>
</evidence>
<gene>
    <name evidence="9" type="ORF">ACHHYP_15259</name>
</gene>
<proteinExistence type="inferred from homology"/>
<dbReference type="Gene3D" id="3.30.60.190">
    <property type="match status" value="1"/>
</dbReference>
<dbReference type="OrthoDB" id="272357at2759"/>
<protein>
    <recommendedName>
        <fullName evidence="8">HIT-type domain-containing protein</fullName>
    </recommendedName>
</protein>
<keyword evidence="3 7" id="KW-0863">Zinc-finger</keyword>
<dbReference type="InterPro" id="IPR007529">
    <property type="entry name" value="Znf_HIT"/>
</dbReference>
<keyword evidence="1" id="KW-0597">Phosphoprotein</keyword>
<reference evidence="9 10" key="1">
    <citation type="journal article" date="2014" name="Genome Biol. Evol.">
        <title>The secreted proteins of Achlya hypogyna and Thraustotheca clavata identify the ancestral oomycete secretome and reveal gene acquisitions by horizontal gene transfer.</title>
        <authorList>
            <person name="Misner I."/>
            <person name="Blouin N."/>
            <person name="Leonard G."/>
            <person name="Richards T.A."/>
            <person name="Lane C.E."/>
        </authorList>
    </citation>
    <scope>NUCLEOTIDE SEQUENCE [LARGE SCALE GENOMIC DNA]</scope>
    <source>
        <strain evidence="9 10">ATCC 48635</strain>
    </source>
</reference>
<comment type="function">
    <text evidence="5">Required for box C/D snoRNAs accumulation involved in snoRNA processing, snoRNA transport to the nucleolus and ribosome biogenesis.</text>
</comment>
<dbReference type="GO" id="GO:0000492">
    <property type="term" value="P:box C/D snoRNP assembly"/>
    <property type="evidence" value="ECO:0007669"/>
    <property type="project" value="TreeGrafter"/>
</dbReference>
<accession>A0A1V9YB70</accession>
<dbReference type="Pfam" id="PF25790">
    <property type="entry name" value="BCD1"/>
    <property type="match status" value="1"/>
</dbReference>
<keyword evidence="10" id="KW-1185">Reference proteome</keyword>
<organism evidence="9 10">
    <name type="scientific">Achlya hypogyna</name>
    <name type="common">Oomycete</name>
    <name type="synonym">Protoachlya hypogyna</name>
    <dbReference type="NCBI Taxonomy" id="1202772"/>
    <lineage>
        <taxon>Eukaryota</taxon>
        <taxon>Sar</taxon>
        <taxon>Stramenopiles</taxon>
        <taxon>Oomycota</taxon>
        <taxon>Saprolegniomycetes</taxon>
        <taxon>Saprolegniales</taxon>
        <taxon>Achlyaceae</taxon>
        <taxon>Achlya</taxon>
    </lineage>
</organism>
<comment type="caution">
    <text evidence="9">The sequence shown here is derived from an EMBL/GenBank/DDBJ whole genome shotgun (WGS) entry which is preliminary data.</text>
</comment>
<dbReference type="GO" id="GO:0000463">
    <property type="term" value="P:maturation of LSU-rRNA from tricistronic rRNA transcript (SSU-rRNA, 5.8S rRNA, LSU-rRNA)"/>
    <property type="evidence" value="ECO:0007669"/>
    <property type="project" value="TreeGrafter"/>
</dbReference>
<dbReference type="PANTHER" id="PTHR13483:SF3">
    <property type="entry name" value="BOX C_D SNORNA PROTEIN 1"/>
    <property type="match status" value="1"/>
</dbReference>
<evidence type="ECO:0000256" key="6">
    <source>
        <dbReference type="ARBA" id="ARBA00049654"/>
    </source>
</evidence>
<evidence type="ECO:0000256" key="5">
    <source>
        <dbReference type="ARBA" id="ARBA00049598"/>
    </source>
</evidence>
<dbReference type="PANTHER" id="PTHR13483">
    <property type="entry name" value="BOX C_D SNORNA PROTEIN 1-RELATED"/>
    <property type="match status" value="1"/>
</dbReference>
<dbReference type="AlphaFoldDB" id="A0A1V9YB70"/>
<evidence type="ECO:0000313" key="10">
    <source>
        <dbReference type="Proteomes" id="UP000243579"/>
    </source>
</evidence>
<name>A0A1V9YB70_ACHHY</name>
<dbReference type="CDD" id="cd23023">
    <property type="entry name" value="zf-HIT_BCD1"/>
    <property type="match status" value="1"/>
</dbReference>
<evidence type="ECO:0000256" key="7">
    <source>
        <dbReference type="PROSITE-ProRule" id="PRU00453"/>
    </source>
</evidence>
<dbReference type="GO" id="GO:0005634">
    <property type="term" value="C:nucleus"/>
    <property type="evidence" value="ECO:0007669"/>
    <property type="project" value="TreeGrafter"/>
</dbReference>
<dbReference type="Proteomes" id="UP000243579">
    <property type="component" value="Unassembled WGS sequence"/>
</dbReference>
<dbReference type="STRING" id="1202772.A0A1V9YB70"/>
<evidence type="ECO:0000259" key="8">
    <source>
        <dbReference type="PROSITE" id="PS51083"/>
    </source>
</evidence>
<evidence type="ECO:0000313" key="9">
    <source>
        <dbReference type="EMBL" id="OQR82954.1"/>
    </source>
</evidence>
<dbReference type="EMBL" id="JNBR01002406">
    <property type="protein sequence ID" value="OQR82954.1"/>
    <property type="molecule type" value="Genomic_DNA"/>
</dbReference>
<evidence type="ECO:0000256" key="2">
    <source>
        <dbReference type="ARBA" id="ARBA00022723"/>
    </source>
</evidence>
<keyword evidence="2" id="KW-0479">Metal-binding</keyword>
<dbReference type="SUPFAM" id="SSF144232">
    <property type="entry name" value="HIT/MYND zinc finger-like"/>
    <property type="match status" value="1"/>
</dbReference>
<dbReference type="InterPro" id="IPR057721">
    <property type="entry name" value="BCD1_alpha/beta"/>
</dbReference>
<comment type="similarity">
    <text evidence="6">Belongs to the BCD1 family.</text>
</comment>
<dbReference type="GO" id="GO:0048254">
    <property type="term" value="P:snoRNA localization"/>
    <property type="evidence" value="ECO:0007669"/>
    <property type="project" value="TreeGrafter"/>
</dbReference>
<sequence length="331" mass="36390">MSSLPIAEGLSLATTAPAPPTSPAAGTAAADAPVADAITVDNGQGEKRKREEVDCVMCSGLEIKYRCPKCERITCSLKCCVAHKKHYDCDGKRDRTKYIPLSAFSDADITSDYFLLQEIARSASTINVLAQQTAPRGNYRKLSKKARANPELPADWLGRFPAAWQNFVKRALERGIDVHLLAPGMSKRKANTSCLKGPALHWRLELHFVAVSPVVKIVEPAWDDSRSLVTLLDDAVGLRVDTAALRTTLKPYMKAGRDAWLFLLRKEFVPASAPQYYELDPARSLGENLRGLAVVEFPIVHVVLAADRAKYVFAHRAIEEVRAIEQVSPPS</sequence>
<feature type="domain" description="HIT-type" evidence="8">
    <location>
        <begin position="55"/>
        <end position="89"/>
    </location>
</feature>